<proteinExistence type="predicted"/>
<dbReference type="AlphaFoldDB" id="A0A1H4KDI6"/>
<sequence length="46" mass="5287">MMLTIGKQKKPGFTLVIRWDDLPTLTRWVPSFQKQIDNARVEIAGS</sequence>
<organism evidence="1 2">
    <name type="scientific">Paramicrobacterium humi</name>
    <dbReference type="NCBI Taxonomy" id="640635"/>
    <lineage>
        <taxon>Bacteria</taxon>
        <taxon>Bacillati</taxon>
        <taxon>Actinomycetota</taxon>
        <taxon>Actinomycetes</taxon>
        <taxon>Micrococcales</taxon>
        <taxon>Microbacteriaceae</taxon>
        <taxon>Paramicrobacterium</taxon>
    </lineage>
</organism>
<gene>
    <name evidence="1" type="ORF">SAMN04489806_1124</name>
</gene>
<evidence type="ECO:0000313" key="2">
    <source>
        <dbReference type="Proteomes" id="UP000199183"/>
    </source>
</evidence>
<protein>
    <submittedName>
        <fullName evidence="1">Uncharacterized protein</fullName>
    </submittedName>
</protein>
<dbReference type="EMBL" id="FNRY01000001">
    <property type="protein sequence ID" value="SEB56609.1"/>
    <property type="molecule type" value="Genomic_DNA"/>
</dbReference>
<name>A0A1H4KDI6_9MICO</name>
<reference evidence="1 2" key="1">
    <citation type="submission" date="2016-10" db="EMBL/GenBank/DDBJ databases">
        <authorList>
            <person name="de Groot N.N."/>
        </authorList>
    </citation>
    <scope>NUCLEOTIDE SEQUENCE [LARGE SCALE GENOMIC DNA]</scope>
    <source>
        <strain evidence="1 2">DSM 21799</strain>
    </source>
</reference>
<dbReference type="Proteomes" id="UP000199183">
    <property type="component" value="Unassembled WGS sequence"/>
</dbReference>
<evidence type="ECO:0000313" key="1">
    <source>
        <dbReference type="EMBL" id="SEB56609.1"/>
    </source>
</evidence>
<keyword evidence="2" id="KW-1185">Reference proteome</keyword>
<accession>A0A1H4KDI6</accession>